<dbReference type="Gene3D" id="1.10.287.160">
    <property type="entry name" value="HR1 repeat"/>
    <property type="match status" value="1"/>
</dbReference>
<gene>
    <name evidence="5" type="ORF">HNR61_008682</name>
</gene>
<evidence type="ECO:0000256" key="1">
    <source>
        <dbReference type="ARBA" id="ARBA00023015"/>
    </source>
</evidence>
<dbReference type="Pfam" id="PF12802">
    <property type="entry name" value="MarR_2"/>
    <property type="match status" value="1"/>
</dbReference>
<name>A0A7W3LZD0_ACTNM</name>
<dbReference type="InterPro" id="IPR000835">
    <property type="entry name" value="HTH_MarR-typ"/>
</dbReference>
<keyword evidence="3" id="KW-0804">Transcription</keyword>
<keyword evidence="6" id="KW-1185">Reference proteome</keyword>
<evidence type="ECO:0000313" key="6">
    <source>
        <dbReference type="Proteomes" id="UP000572680"/>
    </source>
</evidence>
<dbReference type="Gene3D" id="1.10.10.10">
    <property type="entry name" value="Winged helix-like DNA-binding domain superfamily/Winged helix DNA-binding domain"/>
    <property type="match status" value="1"/>
</dbReference>
<dbReference type="Proteomes" id="UP000572680">
    <property type="component" value="Unassembled WGS sequence"/>
</dbReference>
<feature type="domain" description="HTH marR-type" evidence="4">
    <location>
        <begin position="32"/>
        <end position="88"/>
    </location>
</feature>
<organism evidence="5 6">
    <name type="scientific">Actinomadura namibiensis</name>
    <dbReference type="NCBI Taxonomy" id="182080"/>
    <lineage>
        <taxon>Bacteria</taxon>
        <taxon>Bacillati</taxon>
        <taxon>Actinomycetota</taxon>
        <taxon>Actinomycetes</taxon>
        <taxon>Streptosporangiales</taxon>
        <taxon>Thermomonosporaceae</taxon>
        <taxon>Actinomadura</taxon>
    </lineage>
</organism>
<accession>A0A7W3LZD0</accession>
<keyword evidence="2 5" id="KW-0238">DNA-binding</keyword>
<dbReference type="RefSeq" id="WP_220510473.1">
    <property type="nucleotide sequence ID" value="NZ_BAAALP010000017.1"/>
</dbReference>
<evidence type="ECO:0000259" key="4">
    <source>
        <dbReference type="Pfam" id="PF12802"/>
    </source>
</evidence>
<dbReference type="SUPFAM" id="SSF46785">
    <property type="entry name" value="Winged helix' DNA-binding domain"/>
    <property type="match status" value="1"/>
</dbReference>
<dbReference type="PANTHER" id="PTHR38465">
    <property type="entry name" value="HTH-TYPE TRANSCRIPTIONAL REGULATOR MJ1563-RELATED"/>
    <property type="match status" value="1"/>
</dbReference>
<dbReference type="AlphaFoldDB" id="A0A7W3LZD0"/>
<protein>
    <submittedName>
        <fullName evidence="5">DNA-binding transcriptional regulator GbsR (MarR family)</fullName>
    </submittedName>
</protein>
<reference evidence="5 6" key="1">
    <citation type="submission" date="2020-08" db="EMBL/GenBank/DDBJ databases">
        <title>Genomic Encyclopedia of Type Strains, Phase IV (KMG-IV): sequencing the most valuable type-strain genomes for metagenomic binning, comparative biology and taxonomic classification.</title>
        <authorList>
            <person name="Goeker M."/>
        </authorList>
    </citation>
    <scope>NUCLEOTIDE SEQUENCE [LARGE SCALE GENOMIC DNA]</scope>
    <source>
        <strain evidence="5 6">DSM 44197</strain>
    </source>
</reference>
<proteinExistence type="predicted"/>
<evidence type="ECO:0000313" key="5">
    <source>
        <dbReference type="EMBL" id="MBA8956992.1"/>
    </source>
</evidence>
<dbReference type="GO" id="GO:0003677">
    <property type="term" value="F:DNA binding"/>
    <property type="evidence" value="ECO:0007669"/>
    <property type="project" value="UniProtKB-KW"/>
</dbReference>
<dbReference type="InterPro" id="IPR052362">
    <property type="entry name" value="HTH-GbsR_regulator"/>
</dbReference>
<sequence length="168" mass="19105">MTDLTAPERDQEEVLRFIERFAVQMTDAGWQRMPARVFAALLASDDGALTAAELAEQLQVSPAAISGAVRHLTGIHMAVRERDPGSRRDVYRVRDDVWQDALLGRNRVLDMWEESLMDGARAAGPNSPAGRRLVECAEFFTFMQNELEDLMARWREHRDKLRASYDAK</sequence>
<evidence type="ECO:0000256" key="2">
    <source>
        <dbReference type="ARBA" id="ARBA00023125"/>
    </source>
</evidence>
<dbReference type="PANTHER" id="PTHR38465:SF2">
    <property type="entry name" value="HTH-TYPE TRANSCRIPTIONAL REGULATOR MMPR5"/>
    <property type="match status" value="1"/>
</dbReference>
<dbReference type="EMBL" id="JACJIA010000019">
    <property type="protein sequence ID" value="MBA8956992.1"/>
    <property type="molecule type" value="Genomic_DNA"/>
</dbReference>
<dbReference type="InterPro" id="IPR036390">
    <property type="entry name" value="WH_DNA-bd_sf"/>
</dbReference>
<evidence type="ECO:0000256" key="3">
    <source>
        <dbReference type="ARBA" id="ARBA00023163"/>
    </source>
</evidence>
<comment type="caution">
    <text evidence="5">The sequence shown here is derived from an EMBL/GenBank/DDBJ whole genome shotgun (WGS) entry which is preliminary data.</text>
</comment>
<dbReference type="InterPro" id="IPR036388">
    <property type="entry name" value="WH-like_DNA-bd_sf"/>
</dbReference>
<keyword evidence="1" id="KW-0805">Transcription regulation</keyword>
<dbReference type="GO" id="GO:0003700">
    <property type="term" value="F:DNA-binding transcription factor activity"/>
    <property type="evidence" value="ECO:0007669"/>
    <property type="project" value="InterPro"/>
</dbReference>